<gene>
    <name evidence="1" type="ORF">MCHLO_07982</name>
</gene>
<organism evidence="1 2">
    <name type="scientific">Mycena chlorophos</name>
    <name type="common">Agaric fungus</name>
    <name type="synonym">Agaricus chlorophos</name>
    <dbReference type="NCBI Taxonomy" id="658473"/>
    <lineage>
        <taxon>Eukaryota</taxon>
        <taxon>Fungi</taxon>
        <taxon>Dikarya</taxon>
        <taxon>Basidiomycota</taxon>
        <taxon>Agaricomycotina</taxon>
        <taxon>Agaricomycetes</taxon>
        <taxon>Agaricomycetidae</taxon>
        <taxon>Agaricales</taxon>
        <taxon>Marasmiineae</taxon>
        <taxon>Mycenaceae</taxon>
        <taxon>Mycena</taxon>
    </lineage>
</organism>
<reference evidence="1" key="1">
    <citation type="submission" date="2014-09" db="EMBL/GenBank/DDBJ databases">
        <title>Genome sequence of the luminous mushroom Mycena chlorophos for searching fungal bioluminescence genes.</title>
        <authorList>
            <person name="Tanaka Y."/>
            <person name="Kasuga D."/>
            <person name="Oba Y."/>
            <person name="Hase S."/>
            <person name="Sato K."/>
            <person name="Oba Y."/>
            <person name="Sakakibara Y."/>
        </authorList>
    </citation>
    <scope>NUCLEOTIDE SEQUENCE</scope>
</reference>
<sequence>MQDSIALITHLPSSCKFSFIGLEPIKANWSPGVVFKSEVYSLTAGFYFDKLMSGGTQSGLGDLLSHLELPQLTWLELHAERSGTLSWDAATFSSFIVTSPLLTTLRLFDTFLTPSQLVAALACTPHLEELAIEDVDFDSTLITTTLLTELSLVRVHAGEFEFIPALRRLYMRGTFVDVDTQVLATLLRLRAKTPSRTPSESHGFKCEISVQLDHGTDDKFNEIHEMFKENWELDVAVHLDKDFWSP</sequence>
<evidence type="ECO:0008006" key="3">
    <source>
        <dbReference type="Google" id="ProtNLM"/>
    </source>
</evidence>
<dbReference type="Proteomes" id="UP000815677">
    <property type="component" value="Unassembled WGS sequence"/>
</dbReference>
<keyword evidence="2" id="KW-1185">Reference proteome</keyword>
<protein>
    <recommendedName>
        <fullName evidence="3">F-box domain-containing protein</fullName>
    </recommendedName>
</protein>
<accession>A0ABQ0LJP4</accession>
<dbReference type="SUPFAM" id="SSF52047">
    <property type="entry name" value="RNI-like"/>
    <property type="match status" value="1"/>
</dbReference>
<name>A0ABQ0LJP4_MYCCL</name>
<dbReference type="Gene3D" id="3.80.10.10">
    <property type="entry name" value="Ribonuclease Inhibitor"/>
    <property type="match status" value="1"/>
</dbReference>
<dbReference type="InterPro" id="IPR032675">
    <property type="entry name" value="LRR_dom_sf"/>
</dbReference>
<evidence type="ECO:0000313" key="1">
    <source>
        <dbReference type="EMBL" id="GAT50784.1"/>
    </source>
</evidence>
<proteinExistence type="predicted"/>
<dbReference type="EMBL" id="DF846629">
    <property type="protein sequence ID" value="GAT50784.1"/>
    <property type="molecule type" value="Genomic_DNA"/>
</dbReference>
<evidence type="ECO:0000313" key="2">
    <source>
        <dbReference type="Proteomes" id="UP000815677"/>
    </source>
</evidence>